<dbReference type="Proteomes" id="UP000018144">
    <property type="component" value="Unassembled WGS sequence"/>
</dbReference>
<gene>
    <name evidence="1" type="ORF">PCON_01747</name>
</gene>
<keyword evidence="2" id="KW-1185">Reference proteome</keyword>
<evidence type="ECO:0000313" key="1">
    <source>
        <dbReference type="EMBL" id="CCX33742.1"/>
    </source>
</evidence>
<sequence length="12" mass="1392">MTLDSILYHLVS</sequence>
<organism evidence="1 2">
    <name type="scientific">Pyronema omphalodes (strain CBS 100304)</name>
    <name type="common">Pyronema confluens</name>
    <dbReference type="NCBI Taxonomy" id="1076935"/>
    <lineage>
        <taxon>Eukaryota</taxon>
        <taxon>Fungi</taxon>
        <taxon>Dikarya</taxon>
        <taxon>Ascomycota</taxon>
        <taxon>Pezizomycotina</taxon>
        <taxon>Pezizomycetes</taxon>
        <taxon>Pezizales</taxon>
        <taxon>Pyronemataceae</taxon>
        <taxon>Pyronema</taxon>
    </lineage>
</organism>
<proteinExistence type="predicted"/>
<accession>U4LUI8</accession>
<evidence type="ECO:0000313" key="2">
    <source>
        <dbReference type="Proteomes" id="UP000018144"/>
    </source>
</evidence>
<reference evidence="1 2" key="1">
    <citation type="journal article" date="2013" name="PLoS Genet.">
        <title>The genome and development-dependent transcriptomes of Pyronema confluens: a window into fungal evolution.</title>
        <authorList>
            <person name="Traeger S."/>
            <person name="Altegoer F."/>
            <person name="Freitag M."/>
            <person name="Gabaldon T."/>
            <person name="Kempken F."/>
            <person name="Kumar A."/>
            <person name="Marcet-Houben M."/>
            <person name="Poggeler S."/>
            <person name="Stajich J.E."/>
            <person name="Nowrousian M."/>
        </authorList>
    </citation>
    <scope>NUCLEOTIDE SEQUENCE [LARGE SCALE GENOMIC DNA]</scope>
    <source>
        <strain evidence="2">CBS 100304</strain>
        <tissue evidence="1">Vegetative mycelium</tissue>
    </source>
</reference>
<protein>
    <submittedName>
        <fullName evidence="1">Uncharacterized protein</fullName>
    </submittedName>
</protein>
<name>U4LUI8_PYROM</name>
<dbReference type="EMBL" id="HF936171">
    <property type="protein sequence ID" value="CCX33742.1"/>
    <property type="molecule type" value="Genomic_DNA"/>
</dbReference>